<evidence type="ECO:0000256" key="1">
    <source>
        <dbReference type="SAM" id="Phobius"/>
    </source>
</evidence>
<dbReference type="Proteomes" id="UP001302126">
    <property type="component" value="Unassembled WGS sequence"/>
</dbReference>
<reference evidence="2" key="1">
    <citation type="journal article" date="2023" name="Mol. Phylogenet. Evol.">
        <title>Genome-scale phylogeny and comparative genomics of the fungal order Sordariales.</title>
        <authorList>
            <person name="Hensen N."/>
            <person name="Bonometti L."/>
            <person name="Westerberg I."/>
            <person name="Brannstrom I.O."/>
            <person name="Guillou S."/>
            <person name="Cros-Aarteil S."/>
            <person name="Calhoun S."/>
            <person name="Haridas S."/>
            <person name="Kuo A."/>
            <person name="Mondo S."/>
            <person name="Pangilinan J."/>
            <person name="Riley R."/>
            <person name="LaButti K."/>
            <person name="Andreopoulos B."/>
            <person name="Lipzen A."/>
            <person name="Chen C."/>
            <person name="Yan M."/>
            <person name="Daum C."/>
            <person name="Ng V."/>
            <person name="Clum A."/>
            <person name="Steindorff A."/>
            <person name="Ohm R.A."/>
            <person name="Martin F."/>
            <person name="Silar P."/>
            <person name="Natvig D.O."/>
            <person name="Lalanne C."/>
            <person name="Gautier V."/>
            <person name="Ament-Velasquez S.L."/>
            <person name="Kruys A."/>
            <person name="Hutchinson M.I."/>
            <person name="Powell A.J."/>
            <person name="Barry K."/>
            <person name="Miller A.N."/>
            <person name="Grigoriev I.V."/>
            <person name="Debuchy R."/>
            <person name="Gladieux P."/>
            <person name="Hiltunen Thoren M."/>
            <person name="Johannesson H."/>
        </authorList>
    </citation>
    <scope>NUCLEOTIDE SEQUENCE</scope>
    <source>
        <strain evidence="2">PSN309</strain>
    </source>
</reference>
<keyword evidence="1" id="KW-0472">Membrane</keyword>
<keyword evidence="1" id="KW-0812">Transmembrane</keyword>
<sequence>MACDASEENSQRAFWPFLFFFGLPCFSSPPGIVIRDKYPINTLFGSFLLLFNGLILKAPGRPVAWGKFCAMERKVITTSSFQSTGYLVQAAERWIKPCWTHLPRGVQTTPRGGGRPSDSDKGVRVLGVPIIYLATSPIDNFNCNSRG</sequence>
<organism evidence="2 3">
    <name type="scientific">Podospora australis</name>
    <dbReference type="NCBI Taxonomy" id="1536484"/>
    <lineage>
        <taxon>Eukaryota</taxon>
        <taxon>Fungi</taxon>
        <taxon>Dikarya</taxon>
        <taxon>Ascomycota</taxon>
        <taxon>Pezizomycotina</taxon>
        <taxon>Sordariomycetes</taxon>
        <taxon>Sordariomycetidae</taxon>
        <taxon>Sordariales</taxon>
        <taxon>Podosporaceae</taxon>
        <taxon>Podospora</taxon>
    </lineage>
</organism>
<gene>
    <name evidence="2" type="ORF">QBC35DRAFT_26242</name>
</gene>
<feature type="transmembrane region" description="Helical" evidence="1">
    <location>
        <begin position="12"/>
        <end position="32"/>
    </location>
</feature>
<evidence type="ECO:0000313" key="3">
    <source>
        <dbReference type="Proteomes" id="UP001302126"/>
    </source>
</evidence>
<reference evidence="2" key="2">
    <citation type="submission" date="2023-05" db="EMBL/GenBank/DDBJ databases">
        <authorList>
            <consortium name="Lawrence Berkeley National Laboratory"/>
            <person name="Steindorff A."/>
            <person name="Hensen N."/>
            <person name="Bonometti L."/>
            <person name="Westerberg I."/>
            <person name="Brannstrom I.O."/>
            <person name="Guillou S."/>
            <person name="Cros-Aarteil S."/>
            <person name="Calhoun S."/>
            <person name="Haridas S."/>
            <person name="Kuo A."/>
            <person name="Mondo S."/>
            <person name="Pangilinan J."/>
            <person name="Riley R."/>
            <person name="Labutti K."/>
            <person name="Andreopoulos B."/>
            <person name="Lipzen A."/>
            <person name="Chen C."/>
            <person name="Yanf M."/>
            <person name="Daum C."/>
            <person name="Ng V."/>
            <person name="Clum A."/>
            <person name="Ohm R."/>
            <person name="Martin F."/>
            <person name="Silar P."/>
            <person name="Natvig D."/>
            <person name="Lalanne C."/>
            <person name="Gautier V."/>
            <person name="Ament-Velasquez S.L."/>
            <person name="Kruys A."/>
            <person name="Hutchinson M.I."/>
            <person name="Powell A.J."/>
            <person name="Barry K."/>
            <person name="Miller A.N."/>
            <person name="Grigoriev I.V."/>
            <person name="Debuchy R."/>
            <person name="Gladieux P."/>
            <person name="Thoren M.H."/>
            <person name="Johannesson H."/>
        </authorList>
    </citation>
    <scope>NUCLEOTIDE SEQUENCE</scope>
    <source>
        <strain evidence="2">PSN309</strain>
    </source>
</reference>
<protein>
    <submittedName>
        <fullName evidence="2">Uncharacterized protein</fullName>
    </submittedName>
</protein>
<proteinExistence type="predicted"/>
<accession>A0AAN6X389</accession>
<keyword evidence="1" id="KW-1133">Transmembrane helix</keyword>
<name>A0AAN6X389_9PEZI</name>
<keyword evidence="3" id="KW-1185">Reference proteome</keyword>
<comment type="caution">
    <text evidence="2">The sequence shown here is derived from an EMBL/GenBank/DDBJ whole genome shotgun (WGS) entry which is preliminary data.</text>
</comment>
<dbReference type="AlphaFoldDB" id="A0AAN6X389"/>
<feature type="transmembrane region" description="Helical" evidence="1">
    <location>
        <begin position="38"/>
        <end position="56"/>
    </location>
</feature>
<evidence type="ECO:0000313" key="2">
    <source>
        <dbReference type="EMBL" id="KAK4191282.1"/>
    </source>
</evidence>
<dbReference type="EMBL" id="MU864360">
    <property type="protein sequence ID" value="KAK4191282.1"/>
    <property type="molecule type" value="Genomic_DNA"/>
</dbReference>